<protein>
    <recommendedName>
        <fullName evidence="11">Endoplasmic reticulum-Golgi intermediate compartment protein 2</fullName>
    </recommendedName>
</protein>
<dbReference type="InterPro" id="IPR039542">
    <property type="entry name" value="Erv_N"/>
</dbReference>
<evidence type="ECO:0000256" key="6">
    <source>
        <dbReference type="SAM" id="Phobius"/>
    </source>
</evidence>
<keyword evidence="3 6" id="KW-1133">Transmembrane helix</keyword>
<dbReference type="GO" id="GO:0006888">
    <property type="term" value="P:endoplasmic reticulum to Golgi vesicle-mediated transport"/>
    <property type="evidence" value="ECO:0007669"/>
    <property type="project" value="TreeGrafter"/>
</dbReference>
<evidence type="ECO:0000256" key="3">
    <source>
        <dbReference type="ARBA" id="ARBA00022989"/>
    </source>
</evidence>
<dbReference type="Proteomes" id="UP001214603">
    <property type="component" value="Chromosome 1"/>
</dbReference>
<feature type="domain" description="Endoplasmic reticulum vesicle transporter N-terminal" evidence="8">
    <location>
        <begin position="8"/>
        <end position="94"/>
    </location>
</feature>
<dbReference type="AlphaFoldDB" id="A0AAF0DWW7"/>
<dbReference type="InterPro" id="IPR012936">
    <property type="entry name" value="Erv_C"/>
</dbReference>
<evidence type="ECO:0000256" key="5">
    <source>
        <dbReference type="SAM" id="MobiDB-lite"/>
    </source>
</evidence>
<evidence type="ECO:0000313" key="10">
    <source>
        <dbReference type="Proteomes" id="UP001214603"/>
    </source>
</evidence>
<dbReference type="PANTHER" id="PTHR10984">
    <property type="entry name" value="ENDOPLASMIC RETICULUM-GOLGI INTERMEDIATE COMPARTMENT PROTEIN"/>
    <property type="match status" value="1"/>
</dbReference>
<proteinExistence type="predicted"/>
<feature type="domain" description="Endoplasmic reticulum vesicle transporter C-terminal" evidence="7">
    <location>
        <begin position="168"/>
        <end position="318"/>
    </location>
</feature>
<keyword evidence="4 6" id="KW-0472">Membrane</keyword>
<feature type="region of interest" description="Disordered" evidence="5">
    <location>
        <begin position="351"/>
        <end position="371"/>
    </location>
</feature>
<evidence type="ECO:0000256" key="1">
    <source>
        <dbReference type="ARBA" id="ARBA00004370"/>
    </source>
</evidence>
<dbReference type="Pfam" id="PF07970">
    <property type="entry name" value="COPIIcoated_ERV"/>
    <property type="match status" value="1"/>
</dbReference>
<dbReference type="InterPro" id="IPR045888">
    <property type="entry name" value="Erv"/>
</dbReference>
<dbReference type="PANTHER" id="PTHR10984:SF81">
    <property type="entry name" value="ER-DERIVED VESICLES PROTEIN ERV41"/>
    <property type="match status" value="1"/>
</dbReference>
<comment type="subcellular location">
    <subcellularLocation>
        <location evidence="1">Membrane</location>
    </subcellularLocation>
</comment>
<dbReference type="EMBL" id="CP119934">
    <property type="protein sequence ID" value="WFD02063.1"/>
    <property type="molecule type" value="Genomic_DNA"/>
</dbReference>
<organism evidence="9 10">
    <name type="scientific">Malassezia obtusa</name>
    <dbReference type="NCBI Taxonomy" id="76774"/>
    <lineage>
        <taxon>Eukaryota</taxon>
        <taxon>Fungi</taxon>
        <taxon>Dikarya</taxon>
        <taxon>Basidiomycota</taxon>
        <taxon>Ustilaginomycotina</taxon>
        <taxon>Malasseziomycetes</taxon>
        <taxon>Malasseziales</taxon>
        <taxon>Malasseziaceae</taxon>
        <taxon>Malassezia</taxon>
    </lineage>
</organism>
<dbReference type="Pfam" id="PF13850">
    <property type="entry name" value="ERGIC_N"/>
    <property type="match status" value="1"/>
</dbReference>
<reference evidence="9" key="1">
    <citation type="submission" date="2023-03" db="EMBL/GenBank/DDBJ databases">
        <title>Mating type loci evolution in Malassezia.</title>
        <authorList>
            <person name="Coelho M.A."/>
        </authorList>
    </citation>
    <scope>NUCLEOTIDE SEQUENCE</scope>
    <source>
        <strain evidence="9">CBS 7876</strain>
    </source>
</reference>
<dbReference type="GO" id="GO:0030134">
    <property type="term" value="C:COPII-coated ER to Golgi transport vesicle"/>
    <property type="evidence" value="ECO:0007669"/>
    <property type="project" value="TreeGrafter"/>
</dbReference>
<evidence type="ECO:0000313" key="9">
    <source>
        <dbReference type="EMBL" id="WFD02063.1"/>
    </source>
</evidence>
<keyword evidence="2 6" id="KW-0812">Transmembrane</keyword>
<name>A0AAF0DWW7_9BASI</name>
<evidence type="ECO:0000256" key="4">
    <source>
        <dbReference type="ARBA" id="ARBA00023136"/>
    </source>
</evidence>
<accession>A0AAF0DWW7</accession>
<evidence type="ECO:0000259" key="7">
    <source>
        <dbReference type="Pfam" id="PF07970"/>
    </source>
</evidence>
<evidence type="ECO:0008006" key="11">
    <source>
        <dbReference type="Google" id="ProtNLM"/>
    </source>
</evidence>
<sequence>MSDNALLDALDRMPKTQPSYVRRTSRGGLVTVVLGLAMLVMIWVELSTYLKGEHDVTFDVDSHISRLLQINIDITVATPCSKLSIDLRDASGDSMHFDENSIAKDGTSFRAQISFARSKRRHMNSLNALDAPRLAGQVSRTDKYYSSKGPRDKNSGFSKTYPLISSEPACRIFGSVLTKKVTGNLHITAPTPLFMMGDMNSLNMSHVISELSFGVHFPYMAEPLDSSMEVTDDASAVYQYFLSVIPTNYYKTGRKVRTNQYSVSDYKRRPNGPAAFPGIFFKYDIEPLTMSIHNRSMSFVAFIVRLTGVLGGIWLCTNYVLRTLHRIQRLIRRTPLGRDLLDKLQASAAMPDSDTPYNQSPAQPQGSWGSTSGLYDPAYAASTPSYSLRQDSFATHRTPSSGY</sequence>
<keyword evidence="10" id="KW-1185">Reference proteome</keyword>
<evidence type="ECO:0000259" key="8">
    <source>
        <dbReference type="Pfam" id="PF13850"/>
    </source>
</evidence>
<gene>
    <name evidence="9" type="ORF">MOBT1_000741</name>
</gene>
<evidence type="ECO:0000256" key="2">
    <source>
        <dbReference type="ARBA" id="ARBA00022692"/>
    </source>
</evidence>
<feature type="compositionally biased region" description="Polar residues" evidence="5">
    <location>
        <begin position="355"/>
        <end position="371"/>
    </location>
</feature>
<dbReference type="GO" id="GO:0006890">
    <property type="term" value="P:retrograde vesicle-mediated transport, Golgi to endoplasmic reticulum"/>
    <property type="evidence" value="ECO:0007669"/>
    <property type="project" value="TreeGrafter"/>
</dbReference>
<feature type="transmembrane region" description="Helical" evidence="6">
    <location>
        <begin position="27"/>
        <end position="44"/>
    </location>
</feature>
<feature type="transmembrane region" description="Helical" evidence="6">
    <location>
        <begin position="299"/>
        <end position="321"/>
    </location>
</feature>
<dbReference type="GO" id="GO:0000139">
    <property type="term" value="C:Golgi membrane"/>
    <property type="evidence" value="ECO:0007669"/>
    <property type="project" value="TreeGrafter"/>
</dbReference>
<dbReference type="GO" id="GO:0005789">
    <property type="term" value="C:endoplasmic reticulum membrane"/>
    <property type="evidence" value="ECO:0007669"/>
    <property type="project" value="TreeGrafter"/>
</dbReference>